<reference evidence="2 3" key="1">
    <citation type="journal article" date="2019" name="ISME J.">
        <title>Candidatus Macondimonas diazotrophica, a novel gammaproteobacterial genus dominating crude-oil-contaminated coastal sediments.</title>
        <authorList>
            <person name="Karthikeyan S."/>
            <person name="Konstantinidis K."/>
        </authorList>
    </citation>
    <scope>NUCLEOTIDE SEQUENCE [LARGE SCALE GENOMIC DNA]</scope>
    <source>
        <strain evidence="2 3">KTK01</strain>
    </source>
</reference>
<feature type="transmembrane region" description="Helical" evidence="1">
    <location>
        <begin position="145"/>
        <end position="166"/>
    </location>
</feature>
<evidence type="ECO:0008006" key="4">
    <source>
        <dbReference type="Google" id="ProtNLM"/>
    </source>
</evidence>
<evidence type="ECO:0000313" key="3">
    <source>
        <dbReference type="Proteomes" id="UP000297890"/>
    </source>
</evidence>
<feature type="transmembrane region" description="Helical" evidence="1">
    <location>
        <begin position="351"/>
        <end position="371"/>
    </location>
</feature>
<dbReference type="EMBL" id="SRIO01000016">
    <property type="protein sequence ID" value="TFZ81762.1"/>
    <property type="molecule type" value="Genomic_DNA"/>
</dbReference>
<evidence type="ECO:0000313" key="2">
    <source>
        <dbReference type="EMBL" id="TFZ81762.1"/>
    </source>
</evidence>
<sequence length="502" mass="54967">MDRFRPGIRAARSPCHQSALPAFPCNSRWLALGLAVFFIGQTAIRLAFPHALESDEAQQVLWSQWLTKTYPGQPPLYTWIVIGLGRFSPSPIWTLAVLKNTLLLIFHLSVLAAGKRLFADPFRPVLATVSLFLIPQIAWESQRDLTHSVLAMSLAAMLFVTTLDLLRHPAPWRAGCWGVLAAALLLAKLNGLYVLIAISLAAAWTARNAQTRAALALAWLPAMLIAAPVLLALPAELSDTTAALRADAHSSLGGSLQSLVLATISFVLPFTLVWTLCFRPWRSKSPSLRQNFSFSFYFSTLLATLIFSAWVLSFPHFKDRWLQPLLFLVPLWAFSHTGDGCLAAARMRRFLRLSATIAWLILLLMPLRILLGPALADPNRMNVPYPALAAQLETQGFQNGRILAADALTAGNLKLQFPGSAVVDPVTLARLGWPDGAPAGPCLWVWRATAERSAPPASLTRLATTDDLPLNPQPLYWVPTWPASDAAFAFGYALTQDCPDAD</sequence>
<accession>A0A4Z0F698</accession>
<feature type="transmembrane region" description="Helical" evidence="1">
    <location>
        <begin position="29"/>
        <end position="48"/>
    </location>
</feature>
<proteinExistence type="predicted"/>
<name>A0A4Z0F698_9GAMM</name>
<feature type="transmembrane region" description="Helical" evidence="1">
    <location>
        <begin position="256"/>
        <end position="274"/>
    </location>
</feature>
<comment type="caution">
    <text evidence="2">The sequence shown here is derived from an EMBL/GenBank/DDBJ whole genome shotgun (WGS) entry which is preliminary data.</text>
</comment>
<dbReference type="AlphaFoldDB" id="A0A4Z0F698"/>
<dbReference type="RefSeq" id="WP_135282531.1">
    <property type="nucleotide sequence ID" value="NZ_SRIO01000016.1"/>
</dbReference>
<keyword evidence="1" id="KW-1133">Transmembrane helix</keyword>
<feature type="transmembrane region" description="Helical" evidence="1">
    <location>
        <begin position="325"/>
        <end position="345"/>
    </location>
</feature>
<keyword evidence="1" id="KW-0472">Membrane</keyword>
<keyword evidence="3" id="KW-1185">Reference proteome</keyword>
<organism evidence="2 3">
    <name type="scientific">Candidatus Macondimonas diazotrophica</name>
    <dbReference type="NCBI Taxonomy" id="2305248"/>
    <lineage>
        <taxon>Bacteria</taxon>
        <taxon>Pseudomonadati</taxon>
        <taxon>Pseudomonadota</taxon>
        <taxon>Gammaproteobacteria</taxon>
        <taxon>Chromatiales</taxon>
        <taxon>Ectothiorhodospiraceae</taxon>
        <taxon>Candidatus Macondimonas</taxon>
    </lineage>
</organism>
<protein>
    <recommendedName>
        <fullName evidence="4">Glycosyltransferase RgtA/B/C/D-like domain-containing protein</fullName>
    </recommendedName>
</protein>
<feature type="transmembrane region" description="Helical" evidence="1">
    <location>
        <begin position="216"/>
        <end position="235"/>
    </location>
</feature>
<dbReference type="Proteomes" id="UP000297890">
    <property type="component" value="Unassembled WGS sequence"/>
</dbReference>
<dbReference type="OrthoDB" id="9153955at2"/>
<gene>
    <name evidence="2" type="ORF">E4680_11350</name>
</gene>
<feature type="transmembrane region" description="Helical" evidence="1">
    <location>
        <begin position="294"/>
        <end position="313"/>
    </location>
</feature>
<evidence type="ECO:0000256" key="1">
    <source>
        <dbReference type="SAM" id="Phobius"/>
    </source>
</evidence>
<feature type="transmembrane region" description="Helical" evidence="1">
    <location>
        <begin position="92"/>
        <end position="114"/>
    </location>
</feature>
<keyword evidence="1" id="KW-0812">Transmembrane</keyword>
<feature type="transmembrane region" description="Helical" evidence="1">
    <location>
        <begin position="178"/>
        <end position="204"/>
    </location>
</feature>